<comment type="caution">
    <text evidence="2">The sequence shown here is derived from an EMBL/GenBank/DDBJ whole genome shotgun (WGS) entry which is preliminary data.</text>
</comment>
<feature type="compositionally biased region" description="Polar residues" evidence="1">
    <location>
        <begin position="178"/>
        <end position="192"/>
    </location>
</feature>
<evidence type="ECO:0000256" key="1">
    <source>
        <dbReference type="SAM" id="MobiDB-lite"/>
    </source>
</evidence>
<proteinExistence type="predicted"/>
<feature type="region of interest" description="Disordered" evidence="1">
    <location>
        <begin position="171"/>
        <end position="205"/>
    </location>
</feature>
<accession>A0A4Y2CA95</accession>
<feature type="compositionally biased region" description="Basic and acidic residues" evidence="1">
    <location>
        <begin position="195"/>
        <end position="205"/>
    </location>
</feature>
<name>A0A4Y2CA95_ARAVE</name>
<reference evidence="2 3" key="1">
    <citation type="journal article" date="2019" name="Sci. Rep.">
        <title>Orb-weaving spider Araneus ventricosus genome elucidates the spidroin gene catalogue.</title>
        <authorList>
            <person name="Kono N."/>
            <person name="Nakamura H."/>
            <person name="Ohtoshi R."/>
            <person name="Moran D.A.P."/>
            <person name="Shinohara A."/>
            <person name="Yoshida Y."/>
            <person name="Fujiwara M."/>
            <person name="Mori M."/>
            <person name="Tomita M."/>
            <person name="Arakawa K."/>
        </authorList>
    </citation>
    <scope>NUCLEOTIDE SEQUENCE [LARGE SCALE GENOMIC DNA]</scope>
</reference>
<evidence type="ECO:0000313" key="3">
    <source>
        <dbReference type="Proteomes" id="UP000499080"/>
    </source>
</evidence>
<organism evidence="2 3">
    <name type="scientific">Araneus ventricosus</name>
    <name type="common">Orbweaver spider</name>
    <name type="synonym">Epeira ventricosa</name>
    <dbReference type="NCBI Taxonomy" id="182803"/>
    <lineage>
        <taxon>Eukaryota</taxon>
        <taxon>Metazoa</taxon>
        <taxon>Ecdysozoa</taxon>
        <taxon>Arthropoda</taxon>
        <taxon>Chelicerata</taxon>
        <taxon>Arachnida</taxon>
        <taxon>Araneae</taxon>
        <taxon>Araneomorphae</taxon>
        <taxon>Entelegynae</taxon>
        <taxon>Araneoidea</taxon>
        <taxon>Araneidae</taxon>
        <taxon>Araneus</taxon>
    </lineage>
</organism>
<sequence length="205" mass="23108">MWPSNLICKFVSNFCVNRLRKRCSNWKFGFPYLTLSYCVITPASDSASSALLLKARPLELMQQECCFERDLVGFEPWEDDENYASAGTPYPNFHFTPVSELLTLDIRFNGHQEGSEGLVVRSLLRGRRILGSKPDSTKDPPCGPSMRYLSRRPNVLTLVWSGSLETRVPAHVSSSSSRHCSQLRGPSQNSPHVASKRDLNKTKQN</sequence>
<dbReference type="AlphaFoldDB" id="A0A4Y2CA95"/>
<dbReference type="EMBL" id="BGPR01000164">
    <property type="protein sequence ID" value="GBM01110.1"/>
    <property type="molecule type" value="Genomic_DNA"/>
</dbReference>
<keyword evidence="3" id="KW-1185">Reference proteome</keyword>
<protein>
    <submittedName>
        <fullName evidence="2">Uncharacterized protein</fullName>
    </submittedName>
</protein>
<dbReference type="Proteomes" id="UP000499080">
    <property type="component" value="Unassembled WGS sequence"/>
</dbReference>
<evidence type="ECO:0000313" key="2">
    <source>
        <dbReference type="EMBL" id="GBM01110.1"/>
    </source>
</evidence>
<gene>
    <name evidence="2" type="ORF">AVEN_136655_1</name>
</gene>